<dbReference type="Proteomes" id="UP001168528">
    <property type="component" value="Unassembled WGS sequence"/>
</dbReference>
<keyword evidence="2" id="KW-1185">Reference proteome</keyword>
<evidence type="ECO:0000313" key="2">
    <source>
        <dbReference type="Proteomes" id="UP001168528"/>
    </source>
</evidence>
<comment type="caution">
    <text evidence="1">The sequence shown here is derived from an EMBL/GenBank/DDBJ whole genome shotgun (WGS) entry which is preliminary data.</text>
</comment>
<gene>
    <name evidence="1" type="ORF">Q0590_26195</name>
</gene>
<dbReference type="GO" id="GO:0016757">
    <property type="term" value="F:glycosyltransferase activity"/>
    <property type="evidence" value="ECO:0007669"/>
    <property type="project" value="UniProtKB-KW"/>
</dbReference>
<keyword evidence="1" id="KW-0808">Transferase</keyword>
<dbReference type="RefSeq" id="WP_302040600.1">
    <property type="nucleotide sequence ID" value="NZ_JAUKPO010000022.1"/>
</dbReference>
<organism evidence="1 2">
    <name type="scientific">Rhodocytophaga aerolata</name>
    <dbReference type="NCBI Taxonomy" id="455078"/>
    <lineage>
        <taxon>Bacteria</taxon>
        <taxon>Pseudomonadati</taxon>
        <taxon>Bacteroidota</taxon>
        <taxon>Cytophagia</taxon>
        <taxon>Cytophagales</taxon>
        <taxon>Rhodocytophagaceae</taxon>
        <taxon>Rhodocytophaga</taxon>
    </lineage>
</organism>
<name>A0ABT8RCG7_9BACT</name>
<sequence>MNPVTLQISLTPNDYKHSFYLLEHQLQTWSTQVSEILLIYDSNKSNGRFGKNWEETNLSMLELIQLIKKKYPNIVYSEVDYSPECREIVSKFFFKGLCPKKDFRGGPFYAYFYGIYKAKYDYVFHIDSDTFFGGQSSTWLSEALELMQKYPKILITSPLPGPPHPDHILIDQFCIKSSLTQYAFEFTHMSTRLFLIDRRKLYNNLKIMFPNIRSILKAIFEDNPPYALPEEVISRFMLAEKFIRIDLKGASPGMWSVHPPFRTATFYTTLPQLIVRITKNDVTPDQMGFYDITDSMCDWTEARNKLKKERWWKKLFNKLILVT</sequence>
<dbReference type="EMBL" id="JAUKPO010000022">
    <property type="protein sequence ID" value="MDO1449797.1"/>
    <property type="molecule type" value="Genomic_DNA"/>
</dbReference>
<dbReference type="SUPFAM" id="SSF53448">
    <property type="entry name" value="Nucleotide-diphospho-sugar transferases"/>
    <property type="match status" value="1"/>
</dbReference>
<protein>
    <submittedName>
        <fullName evidence="1">Glycosyltransferase family A protein</fullName>
        <ecNumber evidence="1">2.4.-.-</ecNumber>
    </submittedName>
</protein>
<proteinExistence type="predicted"/>
<evidence type="ECO:0000313" key="1">
    <source>
        <dbReference type="EMBL" id="MDO1449797.1"/>
    </source>
</evidence>
<dbReference type="CDD" id="cd00761">
    <property type="entry name" value="Glyco_tranf_GTA_type"/>
    <property type="match status" value="1"/>
</dbReference>
<accession>A0ABT8RCG7</accession>
<dbReference type="InterPro" id="IPR029044">
    <property type="entry name" value="Nucleotide-diphossugar_trans"/>
</dbReference>
<keyword evidence="1" id="KW-0328">Glycosyltransferase</keyword>
<reference evidence="1" key="1">
    <citation type="submission" date="2023-07" db="EMBL/GenBank/DDBJ databases">
        <title>The genome sequence of Rhodocytophaga aerolata KACC 12507.</title>
        <authorList>
            <person name="Zhang X."/>
        </authorList>
    </citation>
    <scope>NUCLEOTIDE SEQUENCE</scope>
    <source>
        <strain evidence="1">KACC 12507</strain>
    </source>
</reference>
<dbReference type="EC" id="2.4.-.-" evidence="1"/>
<dbReference type="Gene3D" id="3.90.550.10">
    <property type="entry name" value="Spore Coat Polysaccharide Biosynthesis Protein SpsA, Chain A"/>
    <property type="match status" value="1"/>
</dbReference>